<keyword evidence="1" id="KW-0732">Signal</keyword>
<dbReference type="OrthoDB" id="9761519at2"/>
<dbReference type="Proteomes" id="UP000270471">
    <property type="component" value="Unassembled WGS sequence"/>
</dbReference>
<dbReference type="Pfam" id="PF17132">
    <property type="entry name" value="Glyco_hydro_106"/>
    <property type="match status" value="1"/>
</dbReference>
<reference evidence="2 3" key="1">
    <citation type="submission" date="2017-11" db="EMBL/GenBank/DDBJ databases">
        <title>Draft genome of actinobacteria isolated from guarana (Paullinia cupana (Mart.) Ducke.</title>
        <authorList>
            <person name="Siqueira K.A."/>
            <person name="Liotti R.G."/>
            <person name="Mendes T.A.O."/>
            <person name="Soares M.A."/>
        </authorList>
    </citation>
    <scope>NUCLEOTIDE SEQUENCE [LARGE SCALE GENOMIC DNA]</scope>
    <source>
        <strain evidence="2 3">193</strain>
    </source>
</reference>
<dbReference type="RefSeq" id="WP_121890310.1">
    <property type="nucleotide sequence ID" value="NZ_PENI01000009.1"/>
</dbReference>
<evidence type="ECO:0000256" key="1">
    <source>
        <dbReference type="SAM" id="SignalP"/>
    </source>
</evidence>
<feature type="chain" id="PRO_5018285290" description="Alpha-L-rhamnosidase" evidence="1">
    <location>
        <begin position="36"/>
        <end position="1013"/>
    </location>
</feature>
<dbReference type="PROSITE" id="PS51318">
    <property type="entry name" value="TAT"/>
    <property type="match status" value="1"/>
</dbReference>
<dbReference type="InterPro" id="IPR008979">
    <property type="entry name" value="Galactose-bd-like_sf"/>
</dbReference>
<dbReference type="Gene3D" id="2.60.120.260">
    <property type="entry name" value="Galactose-binding domain-like"/>
    <property type="match status" value="1"/>
</dbReference>
<comment type="caution">
    <text evidence="2">The sequence shown here is derived from an EMBL/GenBank/DDBJ whole genome shotgun (WGS) entry which is preliminary data.</text>
</comment>
<keyword evidence="3" id="KW-1185">Reference proteome</keyword>
<dbReference type="SUPFAM" id="SSF49785">
    <property type="entry name" value="Galactose-binding domain-like"/>
    <property type="match status" value="1"/>
</dbReference>
<dbReference type="EMBL" id="PENI01000009">
    <property type="protein sequence ID" value="RMB84879.1"/>
    <property type="molecule type" value="Genomic_DNA"/>
</dbReference>
<dbReference type="InterPro" id="IPR006311">
    <property type="entry name" value="TAT_signal"/>
</dbReference>
<dbReference type="InterPro" id="IPR053161">
    <property type="entry name" value="Ulvan_degrading_GH"/>
</dbReference>
<dbReference type="PANTHER" id="PTHR36848">
    <property type="entry name" value="DNA-BINDING PROTEIN (PUTATIVE SECRETED PROTEIN)-RELATED"/>
    <property type="match status" value="1"/>
</dbReference>
<evidence type="ECO:0008006" key="4">
    <source>
        <dbReference type="Google" id="ProtNLM"/>
    </source>
</evidence>
<feature type="signal peptide" evidence="1">
    <location>
        <begin position="1"/>
        <end position="35"/>
    </location>
</feature>
<evidence type="ECO:0000313" key="3">
    <source>
        <dbReference type="Proteomes" id="UP000270471"/>
    </source>
</evidence>
<proteinExistence type="predicted"/>
<sequence>MSFQISRRSLLRATGTGITAAALAPCLSTPAQAHAARATAAGGRAFKKLFATPSTEVRPGVRWWLPSSDVDDAVLAEQLASLADGGFGRAELANLGSGFGTAAWRTHLLTALQAAKKQDLDLDVTLGPRWPAAVPTIDLNSADSSQTIVWGRVMVTAGQTYSGATPSAEGQARDGVTESVLIAVTAAKIADGSSADAEPVLLDRSTARDLTAKVTDNKITWTAPAGNGTWLLFAFWQRSEGKTVNDWPIVNHFRKSGAKAVTDYWEANVLTPQISRLLREVGAEFFEDSVELEKTTHWTEGMIGEIRRRRGYDITKHLPILMIKFAAIFDLRPVFEYADGTGQRIRNDYFETLSQLYRENHLEPLRTWANQHGMSYRAQPAYGVTVNMASAATELDIPETESLWFAEKVDAFRSMSGAVHMSGKPVFSIETDVVVPPKVGDDGYAITFPNALNLFHGHFAGYVNRLMLHGFPYTTSSAATWPGYSPFANTGGGIGESWGPRNPNWAHVDEFTGYLGRLQAVLRHGKPRVDVAVYRHAYWDRGRDNWDADNALLWNDPGLVAAGYSYDYIDPFLLDLPAAEVTGKRLAPDGPAYKALILTDVAEVLQSQATAEASAQATLQTAQKIYDYALNGLPIVIIGEPPTATPFFADTSDDTKVAKVYAKLRALHNVEAVASQAAVPAALARLGVRPDAAFASPAAHVWTVHRHTDSADLYYFYNEGKESTNDGYRSTALTRKVSFTGTGRPYRLDAWTGRIEPITTYTTSHGRTTITLKLAAHEAAVIAIAPRAWAATTPSSVHAISTNAPELRYEGSRLVARSISAGQYTTRLSTGHTRRTSVGKVPSAAFLTKWKLTVDSFTPGAEPDQTAHKKISVTLDAGLKPWPDVKELEGVSGTGRYTASFILPKDWKNTDGAVIELGEITNSARVWINGHRLDPVDLVQGRVETRGRLVPGSNRIEVEVTTTLNNRLRTQPGGSGRSVQPDGLIGVQRHGTYGVLIQPYREATVSSPRTYIR</sequence>
<organism evidence="2 3">
    <name type="scientific">Streptomyces shenzhenensis</name>
    <dbReference type="NCBI Taxonomy" id="943815"/>
    <lineage>
        <taxon>Bacteria</taxon>
        <taxon>Bacillati</taxon>
        <taxon>Actinomycetota</taxon>
        <taxon>Actinomycetes</taxon>
        <taxon>Kitasatosporales</taxon>
        <taxon>Streptomycetaceae</taxon>
        <taxon>Streptomyces</taxon>
    </lineage>
</organism>
<dbReference type="AlphaFoldDB" id="A0A3M0IF30"/>
<protein>
    <recommendedName>
        <fullName evidence="4">Alpha-L-rhamnosidase</fullName>
    </recommendedName>
</protein>
<evidence type="ECO:0000313" key="2">
    <source>
        <dbReference type="EMBL" id="RMB84879.1"/>
    </source>
</evidence>
<accession>A0A3M0IF30</accession>
<name>A0A3M0IF30_9ACTN</name>
<dbReference type="PANTHER" id="PTHR36848:SF2">
    <property type="entry name" value="SECRETED PROTEIN"/>
    <property type="match status" value="1"/>
</dbReference>
<gene>
    <name evidence="2" type="ORF">CTZ28_17205</name>
</gene>